<feature type="non-terminal residue" evidence="2">
    <location>
        <position position="53"/>
    </location>
</feature>
<feature type="domain" description="FERM" evidence="1">
    <location>
        <begin position="1"/>
        <end position="53"/>
    </location>
</feature>
<accession>A0A382J146</accession>
<dbReference type="PROSITE" id="PS50057">
    <property type="entry name" value="FERM_3"/>
    <property type="match status" value="1"/>
</dbReference>
<evidence type="ECO:0000313" key="2">
    <source>
        <dbReference type="EMBL" id="SVC04551.1"/>
    </source>
</evidence>
<name>A0A382J146_9ZZZZ</name>
<proteinExistence type="predicted"/>
<gene>
    <name evidence="2" type="ORF">METZ01_LOCUS257405</name>
</gene>
<reference evidence="2" key="1">
    <citation type="submission" date="2018-05" db="EMBL/GenBank/DDBJ databases">
        <authorList>
            <person name="Lanie J.A."/>
            <person name="Ng W.-L."/>
            <person name="Kazmierczak K.M."/>
            <person name="Andrzejewski T.M."/>
            <person name="Davidsen T.M."/>
            <person name="Wayne K.J."/>
            <person name="Tettelin H."/>
            <person name="Glass J.I."/>
            <person name="Rusch D."/>
            <person name="Podicherti R."/>
            <person name="Tsui H.-C.T."/>
            <person name="Winkler M.E."/>
        </authorList>
    </citation>
    <scope>NUCLEOTIDE SEQUENCE</scope>
</reference>
<evidence type="ECO:0000259" key="1">
    <source>
        <dbReference type="PROSITE" id="PS50057"/>
    </source>
</evidence>
<protein>
    <recommendedName>
        <fullName evidence="1">FERM domain-containing protein</fullName>
    </recommendedName>
</protein>
<dbReference type="EMBL" id="UINC01070414">
    <property type="protein sequence ID" value="SVC04551.1"/>
    <property type="molecule type" value="Genomic_DNA"/>
</dbReference>
<organism evidence="2">
    <name type="scientific">marine metagenome</name>
    <dbReference type="NCBI Taxonomy" id="408172"/>
    <lineage>
        <taxon>unclassified sequences</taxon>
        <taxon>metagenomes</taxon>
        <taxon>ecological metagenomes</taxon>
    </lineage>
</organism>
<dbReference type="InterPro" id="IPR000299">
    <property type="entry name" value="FERM_domain"/>
</dbReference>
<dbReference type="AlphaFoldDB" id="A0A382J146"/>
<sequence>MANTTSGTVTFDKTFAVDEIIEEAYERIGLQSVSGYQLKTARRSLNVMFQEWG</sequence>